<proteinExistence type="predicted"/>
<sequence length="113" mass="12240">MTGIVELGKGVRVWDVSKGIVGQMTYGYDKPLHAPLQLKPMESLPRDLDEEALDVAIADILNQEDSARKLDAGPPPLRPEFPVLQPQESSVAHADLGLSSVLRQKWAQLSGAA</sequence>
<dbReference type="AlphaFoldDB" id="A0A1H2Z1W9"/>
<reference evidence="2" key="1">
    <citation type="submission" date="2016-10" db="EMBL/GenBank/DDBJ databases">
        <authorList>
            <person name="Varghese N."/>
            <person name="Submissions S."/>
        </authorList>
    </citation>
    <scope>NUCLEOTIDE SEQUENCE [LARGE SCALE GENOMIC DNA]</scope>
    <source>
        <strain evidence="2">DSM 27839</strain>
    </source>
</reference>
<dbReference type="Proteomes" id="UP000183400">
    <property type="component" value="Unassembled WGS sequence"/>
</dbReference>
<keyword evidence="2" id="KW-1185">Reference proteome</keyword>
<protein>
    <submittedName>
        <fullName evidence="1">Uncharacterized protein</fullName>
    </submittedName>
</protein>
<dbReference type="OrthoDB" id="7708615at2"/>
<organism evidence="1 2">
    <name type="scientific">Ruegeria halocynthiae</name>
    <dbReference type="NCBI Taxonomy" id="985054"/>
    <lineage>
        <taxon>Bacteria</taxon>
        <taxon>Pseudomonadati</taxon>
        <taxon>Pseudomonadota</taxon>
        <taxon>Alphaproteobacteria</taxon>
        <taxon>Rhodobacterales</taxon>
        <taxon>Roseobacteraceae</taxon>
        <taxon>Ruegeria</taxon>
    </lineage>
</organism>
<accession>A0A1H2Z1W9</accession>
<gene>
    <name evidence="1" type="ORF">SAMN05444358_10364</name>
</gene>
<dbReference type="STRING" id="985054.SAMN05444358_10364"/>
<dbReference type="RefSeq" id="WP_074736875.1">
    <property type="nucleotide sequence ID" value="NZ_FNNP01000003.1"/>
</dbReference>
<name>A0A1H2Z1W9_9RHOB</name>
<dbReference type="EMBL" id="FNNP01000003">
    <property type="protein sequence ID" value="SDX11410.1"/>
    <property type="molecule type" value="Genomic_DNA"/>
</dbReference>
<evidence type="ECO:0000313" key="1">
    <source>
        <dbReference type="EMBL" id="SDX11410.1"/>
    </source>
</evidence>
<evidence type="ECO:0000313" key="2">
    <source>
        <dbReference type="Proteomes" id="UP000183400"/>
    </source>
</evidence>